<keyword evidence="2" id="KW-0238">DNA-binding</keyword>
<organism evidence="4 5">
    <name type="scientific">Rhodococcus erythropolis</name>
    <name type="common">Arthrobacter picolinophilus</name>
    <dbReference type="NCBI Taxonomy" id="1833"/>
    <lineage>
        <taxon>Bacteria</taxon>
        <taxon>Bacillati</taxon>
        <taxon>Actinomycetota</taxon>
        <taxon>Actinomycetes</taxon>
        <taxon>Mycobacteriales</taxon>
        <taxon>Nocardiaceae</taxon>
        <taxon>Rhodococcus</taxon>
        <taxon>Rhodococcus erythropolis group</taxon>
    </lineage>
</organism>
<keyword evidence="4" id="KW-0347">Helicase</keyword>
<evidence type="ECO:0000313" key="4">
    <source>
        <dbReference type="EMBL" id="MBH5144202.1"/>
    </source>
</evidence>
<reference evidence="4 5" key="1">
    <citation type="submission" date="2020-12" db="EMBL/GenBank/DDBJ databases">
        <title>Draft genome sequence of furan degrading bacterial strain FUR100.</title>
        <authorList>
            <person name="Woiski C."/>
        </authorList>
    </citation>
    <scope>NUCLEOTIDE SEQUENCE [LARGE SCALE GENOMIC DNA]</scope>
    <source>
        <strain evidence="4 5">FUR100</strain>
    </source>
</reference>
<keyword evidence="4" id="KW-0067">ATP-binding</keyword>
<dbReference type="InterPro" id="IPR007693">
    <property type="entry name" value="DNA_helicase_DnaB-like_N"/>
</dbReference>
<dbReference type="InterPro" id="IPR036185">
    <property type="entry name" value="DNA_heli_DnaB-like_N_sf"/>
</dbReference>
<dbReference type="GO" id="GO:0003678">
    <property type="term" value="F:DNA helicase activity"/>
    <property type="evidence" value="ECO:0007669"/>
    <property type="project" value="InterPro"/>
</dbReference>
<keyword evidence="4" id="KW-0378">Hydrolase</keyword>
<name>A0A8I0ZWP8_RHOER</name>
<evidence type="ECO:0000313" key="5">
    <source>
        <dbReference type="Proteomes" id="UP000627573"/>
    </source>
</evidence>
<evidence type="ECO:0000256" key="1">
    <source>
        <dbReference type="ARBA" id="ARBA00022705"/>
    </source>
</evidence>
<feature type="domain" description="DNA helicase DnaB-like N-terminal" evidence="3">
    <location>
        <begin position="23"/>
        <end position="121"/>
    </location>
</feature>
<comment type="caution">
    <text evidence="4">The sequence shown here is derived from an EMBL/GenBank/DDBJ whole genome shotgun (WGS) entry which is preliminary data.</text>
</comment>
<evidence type="ECO:0000259" key="3">
    <source>
        <dbReference type="Pfam" id="PF00772"/>
    </source>
</evidence>
<dbReference type="EMBL" id="JAECSB010000057">
    <property type="protein sequence ID" value="MBH5144202.1"/>
    <property type="molecule type" value="Genomic_DNA"/>
</dbReference>
<evidence type="ECO:0000256" key="2">
    <source>
        <dbReference type="ARBA" id="ARBA00023125"/>
    </source>
</evidence>
<proteinExistence type="predicted"/>
<dbReference type="InterPro" id="IPR016136">
    <property type="entry name" value="DNA_helicase_N/primase_C"/>
</dbReference>
<keyword evidence="4" id="KW-0547">Nucleotide-binding</keyword>
<dbReference type="SUPFAM" id="SSF48024">
    <property type="entry name" value="N-terminal domain of DnaB helicase"/>
    <property type="match status" value="1"/>
</dbReference>
<gene>
    <name evidence="4" type="ORF">I3517_16420</name>
</gene>
<accession>A0A8I0ZWP8</accession>
<keyword evidence="5" id="KW-1185">Reference proteome</keyword>
<protein>
    <submittedName>
        <fullName evidence="4">DNA helicase</fullName>
    </submittedName>
</protein>
<dbReference type="GO" id="GO:0006260">
    <property type="term" value="P:DNA replication"/>
    <property type="evidence" value="ECO:0007669"/>
    <property type="project" value="UniProtKB-KW"/>
</dbReference>
<dbReference type="Proteomes" id="UP000627573">
    <property type="component" value="Unassembled WGS sequence"/>
</dbReference>
<sequence length="175" mass="19146">MTTLTLDPHDNISSDDMDYDPRLDVEAQLLCALLWAQPAEARRVAGTVTASDFDRPVYASLYEKITELVNDGKPHDAAQLAIALGKEGMTAGHKGKQLTTALADITTLGATANVEHYVDSVITQAYRRAFHLAARAMTEAAEQLPERDLYEHMCAHGRQLRAATERLTAIRGGQL</sequence>
<dbReference type="GO" id="GO:0003677">
    <property type="term" value="F:DNA binding"/>
    <property type="evidence" value="ECO:0007669"/>
    <property type="project" value="UniProtKB-KW"/>
</dbReference>
<dbReference type="Gene3D" id="1.10.860.10">
    <property type="entry name" value="DNAb Helicase, Chain A"/>
    <property type="match status" value="1"/>
</dbReference>
<dbReference type="AlphaFoldDB" id="A0A8I0ZWP8"/>
<keyword evidence="1" id="KW-0235">DNA replication</keyword>
<dbReference type="Pfam" id="PF00772">
    <property type="entry name" value="DnaB"/>
    <property type="match status" value="1"/>
</dbReference>
<dbReference type="GO" id="GO:0005524">
    <property type="term" value="F:ATP binding"/>
    <property type="evidence" value="ECO:0007669"/>
    <property type="project" value="InterPro"/>
</dbReference>